<evidence type="ECO:0000256" key="11">
    <source>
        <dbReference type="ARBA" id="ARBA00048930"/>
    </source>
</evidence>
<evidence type="ECO:0000256" key="7">
    <source>
        <dbReference type="ARBA" id="ARBA00023002"/>
    </source>
</evidence>
<comment type="subcellular location">
    <subcellularLocation>
        <location evidence="1">Endoplasmic reticulum</location>
    </subcellularLocation>
</comment>
<evidence type="ECO:0000256" key="2">
    <source>
        <dbReference type="ARBA" id="ARBA00004760"/>
    </source>
</evidence>
<evidence type="ECO:0000313" key="14">
    <source>
        <dbReference type="Proteomes" id="UP000285326"/>
    </source>
</evidence>
<dbReference type="EC" id="1.1.1.102" evidence="9"/>
<evidence type="ECO:0000256" key="10">
    <source>
        <dbReference type="ARBA" id="ARBA00044737"/>
    </source>
</evidence>
<proteinExistence type="predicted"/>
<keyword evidence="12" id="KW-0472">Membrane</keyword>
<comment type="pathway">
    <text evidence="3">Sphingolipid metabolism.</text>
</comment>
<comment type="catalytic activity">
    <reaction evidence="11">
        <text>sphinganine + NADP(+) = 3-oxosphinganine + NADPH + H(+)</text>
        <dbReference type="Rhea" id="RHEA:22640"/>
        <dbReference type="ChEBI" id="CHEBI:15378"/>
        <dbReference type="ChEBI" id="CHEBI:57783"/>
        <dbReference type="ChEBI" id="CHEBI:57817"/>
        <dbReference type="ChEBI" id="CHEBI:58299"/>
        <dbReference type="ChEBI" id="CHEBI:58349"/>
        <dbReference type="EC" id="1.1.1.102"/>
    </reaction>
    <physiologicalReaction direction="right-to-left" evidence="11">
        <dbReference type="Rhea" id="RHEA:22642"/>
    </physiologicalReaction>
</comment>
<dbReference type="AlphaFoldDB" id="A0A420J1L1"/>
<sequence length="341" mass="37521">MDSTPSYWIALAIIIGTLFFLPSVIRLMNGNKFDTVVLTGASEGMGLSVAKKLAAKGANVFIVARNIEKLKEALEQVETVALNSFQRFRYFSADVAKPDGASIVVREATAWNNGQLPDIVWCIAGSAYPGLFIETSISTMRHQMDTNFWSCVEMAHAILPAWLSPEESFVSKKIRHLIFTSSVVAFFPVAGYTPYAPSKAAIKSLSDTLAQEVLLYGEKIKIHTVFPGTIQSPGLERENTTKPHITHILEGSDPIQTPDIVASKAISGLEKGEYLVTVGWLGDAMRGCAWGGSKRNNWVFDTAITWITSLAWLFIGDSLDRKVRSHREKHGHPSTHNTKPK</sequence>
<feature type="transmembrane region" description="Helical" evidence="12">
    <location>
        <begin position="6"/>
        <end position="25"/>
    </location>
</feature>
<dbReference type="InterPro" id="IPR002347">
    <property type="entry name" value="SDR_fam"/>
</dbReference>
<dbReference type="SUPFAM" id="SSF51735">
    <property type="entry name" value="NAD(P)-binding Rossmann-fold domains"/>
    <property type="match status" value="1"/>
</dbReference>
<protein>
    <recommendedName>
        <fullName evidence="9">3-dehydrosphinganine reductase</fullName>
        <ecNumber evidence="9">1.1.1.102</ecNumber>
    </recommendedName>
</protein>
<dbReference type="GO" id="GO:0030148">
    <property type="term" value="P:sphingolipid biosynthetic process"/>
    <property type="evidence" value="ECO:0007669"/>
    <property type="project" value="InterPro"/>
</dbReference>
<evidence type="ECO:0000256" key="8">
    <source>
        <dbReference type="ARBA" id="ARBA00023098"/>
    </source>
</evidence>
<evidence type="ECO:0000256" key="3">
    <source>
        <dbReference type="ARBA" id="ARBA00004991"/>
    </source>
</evidence>
<dbReference type="PRINTS" id="PR00081">
    <property type="entry name" value="GDHRDH"/>
</dbReference>
<evidence type="ECO:0000256" key="6">
    <source>
        <dbReference type="ARBA" id="ARBA00022919"/>
    </source>
</evidence>
<evidence type="ECO:0000313" key="13">
    <source>
        <dbReference type="EMBL" id="RKF80676.1"/>
    </source>
</evidence>
<keyword evidence="6" id="KW-0746">Sphingolipid metabolism</keyword>
<keyword evidence="7" id="KW-0560">Oxidoreductase</keyword>
<dbReference type="GO" id="GO:0006666">
    <property type="term" value="P:3-keto-sphinganine metabolic process"/>
    <property type="evidence" value="ECO:0007669"/>
    <property type="project" value="InterPro"/>
</dbReference>
<dbReference type="GO" id="GO:0005789">
    <property type="term" value="C:endoplasmic reticulum membrane"/>
    <property type="evidence" value="ECO:0007669"/>
    <property type="project" value="TreeGrafter"/>
</dbReference>
<organism evidence="13 14">
    <name type="scientific">Golovinomyces cichoracearum</name>
    <dbReference type="NCBI Taxonomy" id="62708"/>
    <lineage>
        <taxon>Eukaryota</taxon>
        <taxon>Fungi</taxon>
        <taxon>Dikarya</taxon>
        <taxon>Ascomycota</taxon>
        <taxon>Pezizomycotina</taxon>
        <taxon>Leotiomycetes</taxon>
        <taxon>Erysiphales</taxon>
        <taxon>Erysiphaceae</taxon>
        <taxon>Golovinomyces</taxon>
    </lineage>
</organism>
<accession>A0A420J1L1</accession>
<evidence type="ECO:0000256" key="1">
    <source>
        <dbReference type="ARBA" id="ARBA00004240"/>
    </source>
</evidence>
<keyword evidence="5" id="KW-0521">NADP</keyword>
<keyword evidence="4" id="KW-0256">Endoplasmic reticulum</keyword>
<dbReference type="GO" id="GO:0047560">
    <property type="term" value="F:3-dehydrosphinganine reductase activity"/>
    <property type="evidence" value="ECO:0007669"/>
    <property type="project" value="UniProtKB-EC"/>
</dbReference>
<keyword evidence="8" id="KW-0443">Lipid metabolism</keyword>
<dbReference type="Gene3D" id="3.40.50.720">
    <property type="entry name" value="NAD(P)-binding Rossmann-like Domain"/>
    <property type="match status" value="1"/>
</dbReference>
<keyword evidence="12" id="KW-0812">Transmembrane</keyword>
<dbReference type="PANTHER" id="PTHR43550">
    <property type="entry name" value="3-KETODIHYDROSPHINGOSINE REDUCTASE"/>
    <property type="match status" value="1"/>
</dbReference>
<dbReference type="InterPro" id="IPR036291">
    <property type="entry name" value="NAD(P)-bd_dom_sf"/>
</dbReference>
<evidence type="ECO:0000256" key="4">
    <source>
        <dbReference type="ARBA" id="ARBA00022824"/>
    </source>
</evidence>
<dbReference type="CDD" id="cd08939">
    <property type="entry name" value="KDSR-like_SDR_c"/>
    <property type="match status" value="1"/>
</dbReference>
<comment type="caution">
    <text evidence="13">The sequence shown here is derived from an EMBL/GenBank/DDBJ whole genome shotgun (WGS) entry which is preliminary data.</text>
</comment>
<dbReference type="Proteomes" id="UP000285326">
    <property type="component" value="Unassembled WGS sequence"/>
</dbReference>
<comment type="function">
    <text evidence="10">Catalyzes the reduction of 3'-oxosphinganine (3-ketodihydrosphingosine/KDS) to sphinganine (dihydrosphingosine/DHS), the second step of de novo sphingolipid biosynthesis.</text>
</comment>
<reference evidence="13 14" key="1">
    <citation type="journal article" date="2018" name="BMC Genomics">
        <title>Comparative genome analyses reveal sequence features reflecting distinct modes of host-adaptation between dicot and monocot powdery mildew.</title>
        <authorList>
            <person name="Wu Y."/>
            <person name="Ma X."/>
            <person name="Pan Z."/>
            <person name="Kale S.D."/>
            <person name="Song Y."/>
            <person name="King H."/>
            <person name="Zhang Q."/>
            <person name="Presley C."/>
            <person name="Deng X."/>
            <person name="Wei C.I."/>
            <person name="Xiao S."/>
        </authorList>
    </citation>
    <scope>NUCLEOTIDE SEQUENCE [LARGE SCALE GENOMIC DNA]</scope>
    <source>
        <strain evidence="13">UMSG1</strain>
    </source>
</reference>
<evidence type="ECO:0000256" key="12">
    <source>
        <dbReference type="SAM" id="Phobius"/>
    </source>
</evidence>
<evidence type="ECO:0000256" key="9">
    <source>
        <dbReference type="ARBA" id="ARBA00026112"/>
    </source>
</evidence>
<keyword evidence="12" id="KW-1133">Transmembrane helix</keyword>
<dbReference type="InterPro" id="IPR045022">
    <property type="entry name" value="KDSR-like"/>
</dbReference>
<name>A0A420J1L1_9PEZI</name>
<gene>
    <name evidence="13" type="ORF">GcM1_190005</name>
</gene>
<dbReference type="Pfam" id="PF00106">
    <property type="entry name" value="adh_short"/>
    <property type="match status" value="1"/>
</dbReference>
<dbReference type="PANTHER" id="PTHR43550:SF3">
    <property type="entry name" value="3-KETODIHYDROSPHINGOSINE REDUCTASE"/>
    <property type="match status" value="1"/>
</dbReference>
<dbReference type="EMBL" id="MCBS01019085">
    <property type="protein sequence ID" value="RKF80676.1"/>
    <property type="molecule type" value="Genomic_DNA"/>
</dbReference>
<comment type="pathway">
    <text evidence="2">Lipid metabolism; sphingolipid metabolism.</text>
</comment>
<evidence type="ECO:0000256" key="5">
    <source>
        <dbReference type="ARBA" id="ARBA00022857"/>
    </source>
</evidence>